<evidence type="ECO:0000256" key="2">
    <source>
        <dbReference type="ARBA" id="ARBA00022692"/>
    </source>
</evidence>
<feature type="compositionally biased region" description="Low complexity" evidence="5">
    <location>
        <begin position="241"/>
        <end position="255"/>
    </location>
</feature>
<dbReference type="InterPro" id="IPR020846">
    <property type="entry name" value="MFS_dom"/>
</dbReference>
<dbReference type="GO" id="GO:0022857">
    <property type="term" value="F:transmembrane transporter activity"/>
    <property type="evidence" value="ECO:0007669"/>
    <property type="project" value="InterPro"/>
</dbReference>
<feature type="transmembrane region" description="Helical" evidence="6">
    <location>
        <begin position="391"/>
        <end position="414"/>
    </location>
</feature>
<keyword evidence="9" id="KW-1185">Reference proteome</keyword>
<dbReference type="AlphaFoldDB" id="A0A2N6PH35"/>
<organism evidence="8 9">
    <name type="scientific">Brevibacterium luteolum</name>
    <dbReference type="NCBI Taxonomy" id="199591"/>
    <lineage>
        <taxon>Bacteria</taxon>
        <taxon>Bacillati</taxon>
        <taxon>Actinomycetota</taxon>
        <taxon>Actinomycetes</taxon>
        <taxon>Micrococcales</taxon>
        <taxon>Brevibacteriaceae</taxon>
        <taxon>Brevibacterium</taxon>
    </lineage>
</organism>
<dbReference type="EMBL" id="PNFZ01000004">
    <property type="protein sequence ID" value="PMB97989.1"/>
    <property type="molecule type" value="Genomic_DNA"/>
</dbReference>
<evidence type="ECO:0000256" key="3">
    <source>
        <dbReference type="ARBA" id="ARBA00022989"/>
    </source>
</evidence>
<feature type="transmembrane region" description="Helical" evidence="6">
    <location>
        <begin position="305"/>
        <end position="324"/>
    </location>
</feature>
<dbReference type="RefSeq" id="WP_102162333.1">
    <property type="nucleotide sequence ID" value="NZ_PNFZ01000004.1"/>
</dbReference>
<keyword evidence="4 6" id="KW-0472">Membrane</keyword>
<comment type="subcellular location">
    <subcellularLocation>
        <location evidence="1">Cell membrane</location>
        <topology evidence="1">Multi-pass membrane protein</topology>
    </subcellularLocation>
</comment>
<protein>
    <submittedName>
        <fullName evidence="8">MFS transporter</fullName>
    </submittedName>
</protein>
<evidence type="ECO:0000259" key="7">
    <source>
        <dbReference type="PROSITE" id="PS50850"/>
    </source>
</evidence>
<feature type="transmembrane region" description="Helical" evidence="6">
    <location>
        <begin position="155"/>
        <end position="173"/>
    </location>
</feature>
<name>A0A2N6PH35_9MICO</name>
<dbReference type="InterPro" id="IPR036259">
    <property type="entry name" value="MFS_trans_sf"/>
</dbReference>
<evidence type="ECO:0000256" key="4">
    <source>
        <dbReference type="ARBA" id="ARBA00023136"/>
    </source>
</evidence>
<dbReference type="SUPFAM" id="SSF103473">
    <property type="entry name" value="MFS general substrate transporter"/>
    <property type="match status" value="1"/>
</dbReference>
<dbReference type="PROSITE" id="PS50850">
    <property type="entry name" value="MFS"/>
    <property type="match status" value="1"/>
</dbReference>
<proteinExistence type="predicted"/>
<reference evidence="8 9" key="1">
    <citation type="submission" date="2017-09" db="EMBL/GenBank/DDBJ databases">
        <title>Bacterial strain isolated from the female urinary microbiota.</title>
        <authorList>
            <person name="Thomas-White K."/>
            <person name="Kumar N."/>
            <person name="Forster S."/>
            <person name="Putonti C."/>
            <person name="Lawley T."/>
            <person name="Wolfe A.J."/>
        </authorList>
    </citation>
    <scope>NUCLEOTIDE SEQUENCE [LARGE SCALE GENOMIC DNA]</scope>
    <source>
        <strain evidence="8 9">UMB0680</strain>
    </source>
</reference>
<keyword evidence="2 6" id="KW-0812">Transmembrane</keyword>
<dbReference type="InterPro" id="IPR011701">
    <property type="entry name" value="MFS"/>
</dbReference>
<keyword evidence="3 6" id="KW-1133">Transmembrane helix</keyword>
<dbReference type="Gene3D" id="1.20.1250.20">
    <property type="entry name" value="MFS general substrate transporter like domains"/>
    <property type="match status" value="1"/>
</dbReference>
<feature type="transmembrane region" description="Helical" evidence="6">
    <location>
        <begin position="12"/>
        <end position="36"/>
    </location>
</feature>
<dbReference type="PANTHER" id="PTHR23542">
    <property type="match status" value="1"/>
</dbReference>
<feature type="compositionally biased region" description="Low complexity" evidence="5">
    <location>
        <begin position="208"/>
        <end position="223"/>
    </location>
</feature>
<dbReference type="PANTHER" id="PTHR23542:SF1">
    <property type="entry name" value="MAJOR FACILITATOR SUPERFAMILY (MFS) PROFILE DOMAIN-CONTAINING PROTEIN"/>
    <property type="match status" value="1"/>
</dbReference>
<feature type="transmembrane region" description="Helical" evidence="6">
    <location>
        <begin position="74"/>
        <end position="96"/>
    </location>
</feature>
<feature type="transmembrane region" description="Helical" evidence="6">
    <location>
        <begin position="357"/>
        <end position="379"/>
    </location>
</feature>
<evidence type="ECO:0000256" key="6">
    <source>
        <dbReference type="SAM" id="Phobius"/>
    </source>
</evidence>
<feature type="transmembrane region" description="Helical" evidence="6">
    <location>
        <begin position="264"/>
        <end position="285"/>
    </location>
</feature>
<dbReference type="Pfam" id="PF07690">
    <property type="entry name" value="MFS_1"/>
    <property type="match status" value="1"/>
</dbReference>
<accession>A0A2N6PH35</accession>
<feature type="domain" description="Major facilitator superfamily (MFS) profile" evidence="7">
    <location>
        <begin position="264"/>
        <end position="456"/>
    </location>
</feature>
<sequence>MLSVLMRLFGWTYIPISVIAKLPFAMSVVAVLTAVAATRESYTLAGSTAALVGLGTAISGPLIGAAADRWGQRIVLIVTALANAAALFGLAVALRLEVTTPVVLAAGMAIGLTSPQASSMVRTRWLYAIRATLTGTDARKVTSKVLSYESMTDELVFVFGPVIVGIVAVALGVVVPLDFAAVLTGLGVLAFAVHPSVRFTTGHARQPASAPEAVSAPEVAGASQPDPASPSCAEAGSQSDTAAQPAPAEPALTEPTRPAPVREIYRLIVLVPVFGMTSIGVFFGASLTSLSNFMERFGQADAAGIYYGIMGVGSAILALSVVLLPERFTFTARWLVFGSLALAGSIVMHFVSAPLDVVLPLVIMGCGIGPALVTLYSIASDVAPFGRTTTVMAMMSTGVVVGQSGSSALTGVIIDRFSYYEGFHMITVATALLVCLGGVQLLANQSEHRRRSTRIA</sequence>
<feature type="transmembrane region" description="Helical" evidence="6">
    <location>
        <begin position="42"/>
        <end position="67"/>
    </location>
</feature>
<dbReference type="GO" id="GO:0005886">
    <property type="term" value="C:plasma membrane"/>
    <property type="evidence" value="ECO:0007669"/>
    <property type="project" value="UniProtKB-SubCell"/>
</dbReference>
<evidence type="ECO:0000313" key="9">
    <source>
        <dbReference type="Proteomes" id="UP000235703"/>
    </source>
</evidence>
<dbReference type="OrthoDB" id="9180256at2"/>
<evidence type="ECO:0000313" key="8">
    <source>
        <dbReference type="EMBL" id="PMB97989.1"/>
    </source>
</evidence>
<feature type="transmembrane region" description="Helical" evidence="6">
    <location>
        <begin position="426"/>
        <end position="444"/>
    </location>
</feature>
<comment type="caution">
    <text evidence="8">The sequence shown here is derived from an EMBL/GenBank/DDBJ whole genome shotgun (WGS) entry which is preliminary data.</text>
</comment>
<gene>
    <name evidence="8" type="ORF">CJ198_09270</name>
</gene>
<evidence type="ECO:0000256" key="5">
    <source>
        <dbReference type="SAM" id="MobiDB-lite"/>
    </source>
</evidence>
<dbReference type="Proteomes" id="UP000235703">
    <property type="component" value="Unassembled WGS sequence"/>
</dbReference>
<evidence type="ECO:0000256" key="1">
    <source>
        <dbReference type="ARBA" id="ARBA00004651"/>
    </source>
</evidence>
<feature type="region of interest" description="Disordered" evidence="5">
    <location>
        <begin position="208"/>
        <end position="255"/>
    </location>
</feature>
<feature type="transmembrane region" description="Helical" evidence="6">
    <location>
        <begin position="331"/>
        <end position="351"/>
    </location>
</feature>